<dbReference type="EMBL" id="FTNM01000006">
    <property type="protein sequence ID" value="SIR44055.1"/>
    <property type="molecule type" value="Genomic_DNA"/>
</dbReference>
<dbReference type="OrthoDB" id="9770347at2"/>
<feature type="transmembrane region" description="Helical" evidence="7">
    <location>
        <begin position="21"/>
        <end position="40"/>
    </location>
</feature>
<feature type="transmembrane region" description="Helical" evidence="7">
    <location>
        <begin position="235"/>
        <end position="260"/>
    </location>
</feature>
<comment type="similarity">
    <text evidence="2">Belongs to the polysaccharide synthase family.</text>
</comment>
<feature type="transmembrane region" description="Helical" evidence="7">
    <location>
        <begin position="179"/>
        <end position="197"/>
    </location>
</feature>
<keyword evidence="6 7" id="KW-0472">Membrane</keyword>
<feature type="transmembrane region" description="Helical" evidence="7">
    <location>
        <begin position="333"/>
        <end position="354"/>
    </location>
</feature>
<evidence type="ECO:0000256" key="6">
    <source>
        <dbReference type="ARBA" id="ARBA00023136"/>
    </source>
</evidence>
<dbReference type="RefSeq" id="WP_083674252.1">
    <property type="nucleotide sequence ID" value="NZ_FTNM01000006.1"/>
</dbReference>
<keyword evidence="5 7" id="KW-1133">Transmembrane helix</keyword>
<evidence type="ECO:0000256" key="2">
    <source>
        <dbReference type="ARBA" id="ARBA00007430"/>
    </source>
</evidence>
<name>A0A1N7AY65_9BACT</name>
<dbReference type="PANTHER" id="PTHR30250">
    <property type="entry name" value="PST FAMILY PREDICTED COLANIC ACID TRANSPORTER"/>
    <property type="match status" value="1"/>
</dbReference>
<accession>A0A1N7AY65</accession>
<organism evidence="8 9">
    <name type="scientific">Pontibacter lucknowensis</name>
    <dbReference type="NCBI Taxonomy" id="1077936"/>
    <lineage>
        <taxon>Bacteria</taxon>
        <taxon>Pseudomonadati</taxon>
        <taxon>Bacteroidota</taxon>
        <taxon>Cytophagia</taxon>
        <taxon>Cytophagales</taxon>
        <taxon>Hymenobacteraceae</taxon>
        <taxon>Pontibacter</taxon>
    </lineage>
</organism>
<keyword evidence="9" id="KW-1185">Reference proteome</keyword>
<reference evidence="9" key="1">
    <citation type="submission" date="2017-01" db="EMBL/GenBank/DDBJ databases">
        <authorList>
            <person name="Varghese N."/>
            <person name="Submissions S."/>
        </authorList>
    </citation>
    <scope>NUCLEOTIDE SEQUENCE [LARGE SCALE GENOMIC DNA]</scope>
    <source>
        <strain evidence="9">DM9</strain>
    </source>
</reference>
<dbReference type="PANTHER" id="PTHR30250:SF10">
    <property type="entry name" value="LIPOPOLYSACCHARIDE BIOSYNTHESIS PROTEIN WZXC"/>
    <property type="match status" value="1"/>
</dbReference>
<evidence type="ECO:0000313" key="8">
    <source>
        <dbReference type="EMBL" id="SIR44055.1"/>
    </source>
</evidence>
<comment type="subcellular location">
    <subcellularLocation>
        <location evidence="1">Cell membrane</location>
        <topology evidence="1">Multi-pass membrane protein</topology>
    </subcellularLocation>
</comment>
<feature type="transmembrane region" description="Helical" evidence="7">
    <location>
        <begin position="153"/>
        <end position="173"/>
    </location>
</feature>
<keyword evidence="4 7" id="KW-0812">Transmembrane</keyword>
<evidence type="ECO:0000256" key="4">
    <source>
        <dbReference type="ARBA" id="ARBA00022692"/>
    </source>
</evidence>
<evidence type="ECO:0000256" key="7">
    <source>
        <dbReference type="SAM" id="Phobius"/>
    </source>
</evidence>
<evidence type="ECO:0000256" key="5">
    <source>
        <dbReference type="ARBA" id="ARBA00022989"/>
    </source>
</evidence>
<feature type="transmembrane region" description="Helical" evidence="7">
    <location>
        <begin position="426"/>
        <end position="444"/>
    </location>
</feature>
<sequence length="479" mass="53437">MALAGMRGKVLSGIKWNTISVVATKSTDFLVMLILARLLVPEAYGIVGMAMLVVGILEVVSDMGLYNALIQKKEDELTEVRYSSALWFLLVVSLLLVLCFFLFISPAGAAFYNEPRLVPILNALSIYLFFNISSIIPRVILTRKLNFKSLVTITFLGTAISSVAAVVMALLGFGVWSLVTKYIAGSGVILVSYWVKVGWSPKFVFRKDVLLDMAGYSVYTQLNNVLHFLRKNLDYLIIGKLVSSHLLGIYTLAFMLSLTLKSQLYSIFNKVFFPVYSKLQDDPEKIKMYYLQTMRMTAIITFPISVLFIGLAEEIVLFFFGAKWLEAASPLRILSVAAMIFAISGTPAEVLKGIGKPSVSFYLNTINTFVIALPLIYFGQKYFGIDGVAYAVCIHYTTSRIAFHYFMKKYIHITDLEVMYALKDPALAALVMLVIIYLITLVGMAVLVELLVAGIIGGLVYLMFFLDDLKQGIKLIKKY</sequence>
<feature type="transmembrane region" description="Helical" evidence="7">
    <location>
        <begin position="46"/>
        <end position="65"/>
    </location>
</feature>
<evidence type="ECO:0000256" key="1">
    <source>
        <dbReference type="ARBA" id="ARBA00004651"/>
    </source>
</evidence>
<proteinExistence type="inferred from homology"/>
<dbReference type="GO" id="GO:0005886">
    <property type="term" value="C:plasma membrane"/>
    <property type="evidence" value="ECO:0007669"/>
    <property type="project" value="UniProtKB-SubCell"/>
</dbReference>
<feature type="transmembrane region" description="Helical" evidence="7">
    <location>
        <begin position="86"/>
        <end position="112"/>
    </location>
</feature>
<evidence type="ECO:0000313" key="9">
    <source>
        <dbReference type="Proteomes" id="UP000185924"/>
    </source>
</evidence>
<dbReference type="STRING" id="1077936.SAMN05421545_3670"/>
<dbReference type="Pfam" id="PF13440">
    <property type="entry name" value="Polysacc_synt_3"/>
    <property type="match status" value="1"/>
</dbReference>
<feature type="transmembrane region" description="Helical" evidence="7">
    <location>
        <begin position="450"/>
        <end position="469"/>
    </location>
</feature>
<evidence type="ECO:0000256" key="3">
    <source>
        <dbReference type="ARBA" id="ARBA00022475"/>
    </source>
</evidence>
<dbReference type="CDD" id="cd13127">
    <property type="entry name" value="MATE_tuaB_like"/>
    <property type="match status" value="1"/>
</dbReference>
<protein>
    <submittedName>
        <fullName evidence="8">Membrane protein involved in the export of O-antigen and teichoic acid</fullName>
    </submittedName>
</protein>
<feature type="transmembrane region" description="Helical" evidence="7">
    <location>
        <begin position="118"/>
        <end position="141"/>
    </location>
</feature>
<dbReference type="InterPro" id="IPR050833">
    <property type="entry name" value="Poly_Biosynth_Transport"/>
</dbReference>
<keyword evidence="3" id="KW-1003">Cell membrane</keyword>
<feature type="transmembrane region" description="Helical" evidence="7">
    <location>
        <begin position="385"/>
        <end position="406"/>
    </location>
</feature>
<dbReference type="AlphaFoldDB" id="A0A1N7AY65"/>
<feature type="transmembrane region" description="Helical" evidence="7">
    <location>
        <begin position="297"/>
        <end position="321"/>
    </location>
</feature>
<dbReference type="Proteomes" id="UP000185924">
    <property type="component" value="Unassembled WGS sequence"/>
</dbReference>
<gene>
    <name evidence="8" type="ORF">SAMN05421545_3670</name>
</gene>